<reference evidence="3" key="1">
    <citation type="submission" date="2022-03" db="EMBL/GenBank/DDBJ databases">
        <title>Identification of a novel bacterium isolated from mangrove sediments.</title>
        <authorList>
            <person name="Pan X."/>
        </authorList>
    </citation>
    <scope>NUCLEOTIDE SEQUENCE</scope>
    <source>
        <strain evidence="3">B2580</strain>
    </source>
</reference>
<dbReference type="InterPro" id="IPR027843">
    <property type="entry name" value="DUF4440"/>
</dbReference>
<name>A0ABT0AXF9_9SPHN</name>
<dbReference type="EMBL" id="JALHLE010000003">
    <property type="protein sequence ID" value="MCJ2177462.1"/>
    <property type="molecule type" value="Genomic_DNA"/>
</dbReference>
<evidence type="ECO:0000256" key="1">
    <source>
        <dbReference type="SAM" id="SignalP"/>
    </source>
</evidence>
<evidence type="ECO:0000259" key="2">
    <source>
        <dbReference type="Pfam" id="PF14534"/>
    </source>
</evidence>
<feature type="domain" description="DUF4440" evidence="2">
    <location>
        <begin position="42"/>
        <end position="149"/>
    </location>
</feature>
<dbReference type="Pfam" id="PF14534">
    <property type="entry name" value="DUF4440"/>
    <property type="match status" value="1"/>
</dbReference>
<dbReference type="SUPFAM" id="SSF54427">
    <property type="entry name" value="NTF2-like"/>
    <property type="match status" value="1"/>
</dbReference>
<dbReference type="PROSITE" id="PS51257">
    <property type="entry name" value="PROKAR_LIPOPROTEIN"/>
    <property type="match status" value="1"/>
</dbReference>
<evidence type="ECO:0000313" key="4">
    <source>
        <dbReference type="Proteomes" id="UP001162880"/>
    </source>
</evidence>
<dbReference type="Proteomes" id="UP001162880">
    <property type="component" value="Unassembled WGS sequence"/>
</dbReference>
<proteinExistence type="predicted"/>
<keyword evidence="4" id="KW-1185">Reference proteome</keyword>
<gene>
    <name evidence="3" type="ORF">MTR64_02725</name>
</gene>
<organism evidence="3 4">
    <name type="scientific">Novosphingobium album</name>
    <name type="common">ex Hu et al. 2023</name>
    <dbReference type="NCBI Taxonomy" id="2930093"/>
    <lineage>
        <taxon>Bacteria</taxon>
        <taxon>Pseudomonadati</taxon>
        <taxon>Pseudomonadota</taxon>
        <taxon>Alphaproteobacteria</taxon>
        <taxon>Sphingomonadales</taxon>
        <taxon>Sphingomonadaceae</taxon>
        <taxon>Novosphingobium</taxon>
    </lineage>
</organism>
<feature type="chain" id="PRO_5045680335" evidence="1">
    <location>
        <begin position="22"/>
        <end position="161"/>
    </location>
</feature>
<dbReference type="RefSeq" id="WP_243990508.1">
    <property type="nucleotide sequence ID" value="NZ_JALHLE010000003.1"/>
</dbReference>
<evidence type="ECO:0000313" key="3">
    <source>
        <dbReference type="EMBL" id="MCJ2177462.1"/>
    </source>
</evidence>
<protein>
    <submittedName>
        <fullName evidence="3">DUF4440 domain-containing protein</fullName>
    </submittedName>
</protein>
<dbReference type="Gene3D" id="3.10.450.50">
    <property type="match status" value="1"/>
</dbReference>
<accession>A0ABT0AXF9</accession>
<comment type="caution">
    <text evidence="3">The sequence shown here is derived from an EMBL/GenBank/DDBJ whole genome shotgun (WGS) entry which is preliminary data.</text>
</comment>
<feature type="signal peptide" evidence="1">
    <location>
        <begin position="1"/>
        <end position="21"/>
    </location>
</feature>
<dbReference type="InterPro" id="IPR032710">
    <property type="entry name" value="NTF2-like_dom_sf"/>
</dbReference>
<sequence length="161" mass="17394">MQKFPFAVSLAALTLGSAGLAGCGQKTTTEAIQPVTEAEAKSVVADFATAAQSMDLPAIDKWYNDDVVAFDPQETGHILGKVSMHVANARFVDMKFDHADMPDPKIQILGPGQFIASGLAHLTSSTGKEKEADFRYTEVFQKQADGSWQSIHEHIDFPPKA</sequence>
<keyword evidence="1" id="KW-0732">Signal</keyword>